<evidence type="ECO:0000256" key="7">
    <source>
        <dbReference type="SAM" id="Phobius"/>
    </source>
</evidence>
<dbReference type="Pfam" id="PF03798">
    <property type="entry name" value="TRAM_LAG1_CLN8"/>
    <property type="match status" value="1"/>
</dbReference>
<evidence type="ECO:0000256" key="6">
    <source>
        <dbReference type="SAM" id="MobiDB-lite"/>
    </source>
</evidence>
<dbReference type="AlphaFoldDB" id="A0A7S3UUJ0"/>
<keyword evidence="2 5" id="KW-0812">Transmembrane</keyword>
<comment type="subcellular location">
    <subcellularLocation>
        <location evidence="1">Membrane</location>
        <topology evidence="1">Multi-pass membrane protein</topology>
    </subcellularLocation>
</comment>
<dbReference type="GO" id="GO:0050291">
    <property type="term" value="F:sphingosine N-acyltransferase activity"/>
    <property type="evidence" value="ECO:0007669"/>
    <property type="project" value="InterPro"/>
</dbReference>
<reference evidence="9" key="1">
    <citation type="submission" date="2021-01" db="EMBL/GenBank/DDBJ databases">
        <authorList>
            <person name="Corre E."/>
            <person name="Pelletier E."/>
            <person name="Niang G."/>
            <person name="Scheremetjew M."/>
            <person name="Finn R."/>
            <person name="Kale V."/>
            <person name="Holt S."/>
            <person name="Cochrane G."/>
            <person name="Meng A."/>
            <person name="Brown T."/>
            <person name="Cohen L."/>
        </authorList>
    </citation>
    <scope>NUCLEOTIDE SEQUENCE</scope>
    <source>
        <strain evidence="9">CCMP3107</strain>
    </source>
</reference>
<name>A0A7S3UUJ0_HETAK</name>
<feature type="compositionally biased region" description="Gly residues" evidence="6">
    <location>
        <begin position="244"/>
        <end position="255"/>
    </location>
</feature>
<dbReference type="PANTHER" id="PTHR12560:SF0">
    <property type="entry name" value="LD18904P"/>
    <property type="match status" value="1"/>
</dbReference>
<evidence type="ECO:0000256" key="4">
    <source>
        <dbReference type="ARBA" id="ARBA00023136"/>
    </source>
</evidence>
<organism evidence="9">
    <name type="scientific">Heterosigma akashiwo</name>
    <name type="common">Chromophytic alga</name>
    <name type="synonym">Heterosigma carterae</name>
    <dbReference type="NCBI Taxonomy" id="2829"/>
    <lineage>
        <taxon>Eukaryota</taxon>
        <taxon>Sar</taxon>
        <taxon>Stramenopiles</taxon>
        <taxon>Ochrophyta</taxon>
        <taxon>Raphidophyceae</taxon>
        <taxon>Chattonellales</taxon>
        <taxon>Chattonellaceae</taxon>
        <taxon>Heterosigma</taxon>
    </lineage>
</organism>
<protein>
    <recommendedName>
        <fullName evidence="8">TLC domain-containing protein</fullName>
    </recommendedName>
</protein>
<dbReference type="GO" id="GO:0046513">
    <property type="term" value="P:ceramide biosynthetic process"/>
    <property type="evidence" value="ECO:0007669"/>
    <property type="project" value="InterPro"/>
</dbReference>
<gene>
    <name evidence="9" type="ORF">HAKA00212_LOCUS3227</name>
</gene>
<dbReference type="EMBL" id="HBIU01008132">
    <property type="protein sequence ID" value="CAE0624560.1"/>
    <property type="molecule type" value="Transcribed_RNA"/>
</dbReference>
<dbReference type="SMART" id="SM00724">
    <property type="entry name" value="TLC"/>
    <property type="match status" value="1"/>
</dbReference>
<dbReference type="InterPro" id="IPR016439">
    <property type="entry name" value="Lag1/Lac1-like"/>
</dbReference>
<keyword evidence="4 5" id="KW-0472">Membrane</keyword>
<dbReference type="GO" id="GO:0016020">
    <property type="term" value="C:membrane"/>
    <property type="evidence" value="ECO:0007669"/>
    <property type="project" value="UniProtKB-SubCell"/>
</dbReference>
<sequence length="255" mass="29498">MKSYLKTKRIERLQKLRLWKYTESCWRLLLYTATTVYGVCYLWDKPWTWDVNEYWTGYPLQAVDPALRRYYFFEFGLYLNFFCFQFVDTRRKDFWEMFLHHAVTLGLLLFSYATNFTRIGGVVLCLHDASDVFLESAKLLHYAKAARPACGPPADLAFCLFALVFFAGRLAAYPARVLWAALVGARTHFVLHASYYLWAGLLGALQLLHVYWFALICRLVKRFVVDGIEKDERSITESDVSGPEDGGGAGSKKEK</sequence>
<evidence type="ECO:0000259" key="8">
    <source>
        <dbReference type="PROSITE" id="PS50922"/>
    </source>
</evidence>
<feature type="transmembrane region" description="Helical" evidence="7">
    <location>
        <begin position="195"/>
        <end position="214"/>
    </location>
</feature>
<dbReference type="PIRSF" id="PIRSF005225">
    <property type="entry name" value="LAG1_LAC1"/>
    <property type="match status" value="1"/>
</dbReference>
<dbReference type="InterPro" id="IPR006634">
    <property type="entry name" value="TLC-dom"/>
</dbReference>
<dbReference type="PANTHER" id="PTHR12560">
    <property type="entry name" value="LONGEVITY ASSURANCE FACTOR 1 LAG1"/>
    <property type="match status" value="1"/>
</dbReference>
<accession>A0A7S3UUJ0</accession>
<evidence type="ECO:0000256" key="1">
    <source>
        <dbReference type="ARBA" id="ARBA00004141"/>
    </source>
</evidence>
<evidence type="ECO:0000256" key="2">
    <source>
        <dbReference type="ARBA" id="ARBA00022692"/>
    </source>
</evidence>
<feature type="transmembrane region" description="Helical" evidence="7">
    <location>
        <begin position="70"/>
        <end position="87"/>
    </location>
</feature>
<evidence type="ECO:0000256" key="5">
    <source>
        <dbReference type="PROSITE-ProRule" id="PRU00205"/>
    </source>
</evidence>
<dbReference type="PROSITE" id="PS50922">
    <property type="entry name" value="TLC"/>
    <property type="match status" value="1"/>
</dbReference>
<proteinExistence type="predicted"/>
<evidence type="ECO:0000256" key="3">
    <source>
        <dbReference type="ARBA" id="ARBA00022989"/>
    </source>
</evidence>
<keyword evidence="3 7" id="KW-1133">Transmembrane helix</keyword>
<evidence type="ECO:0000313" key="9">
    <source>
        <dbReference type="EMBL" id="CAE0624560.1"/>
    </source>
</evidence>
<feature type="transmembrane region" description="Helical" evidence="7">
    <location>
        <begin position="156"/>
        <end position="175"/>
    </location>
</feature>
<feature type="domain" description="TLC" evidence="8">
    <location>
        <begin position="19"/>
        <end position="225"/>
    </location>
</feature>
<feature type="region of interest" description="Disordered" evidence="6">
    <location>
        <begin position="233"/>
        <end position="255"/>
    </location>
</feature>